<dbReference type="AlphaFoldDB" id="A0AAV5UZH4"/>
<protein>
    <submittedName>
        <fullName evidence="3">Uncharacterized protein</fullName>
    </submittedName>
</protein>
<keyword evidence="2" id="KW-0732">Signal</keyword>
<reference evidence="3" key="1">
    <citation type="submission" date="2023-10" db="EMBL/GenBank/DDBJ databases">
        <title>Genome assembly of Pristionchus species.</title>
        <authorList>
            <person name="Yoshida K."/>
            <person name="Sommer R.J."/>
        </authorList>
    </citation>
    <scope>NUCLEOTIDE SEQUENCE</scope>
    <source>
        <strain evidence="3">RS5133</strain>
    </source>
</reference>
<dbReference type="EMBL" id="BTSY01000001">
    <property type="protein sequence ID" value="GMT12002.1"/>
    <property type="molecule type" value="Genomic_DNA"/>
</dbReference>
<dbReference type="Proteomes" id="UP001432322">
    <property type="component" value="Unassembled WGS sequence"/>
</dbReference>
<evidence type="ECO:0000313" key="4">
    <source>
        <dbReference type="Proteomes" id="UP001432322"/>
    </source>
</evidence>
<feature type="compositionally biased region" description="Polar residues" evidence="1">
    <location>
        <begin position="154"/>
        <end position="164"/>
    </location>
</feature>
<evidence type="ECO:0000256" key="2">
    <source>
        <dbReference type="SAM" id="SignalP"/>
    </source>
</evidence>
<evidence type="ECO:0000256" key="1">
    <source>
        <dbReference type="SAM" id="MobiDB-lite"/>
    </source>
</evidence>
<evidence type="ECO:0000313" key="3">
    <source>
        <dbReference type="EMBL" id="GMT12002.1"/>
    </source>
</evidence>
<sequence>MILHAITVSVILTSFCCYAAEEQCAVNVLKVSGGIHNSTYARVMHLTLLNPDVPRVMINLKACLSYCDSLDSPAFSFHYLSKLCSPSDSYADAGPERLDFRVYEGQDKYLGLFVRMPDMPVLEECYPSKESFEEYLKQWVKQNKTFPASDSIVPTTLTVSTQEPGSEEEKNGNGSSISSMSPLSVTVSNSKTT</sequence>
<feature type="region of interest" description="Disordered" evidence="1">
    <location>
        <begin position="154"/>
        <end position="193"/>
    </location>
</feature>
<feature type="chain" id="PRO_5043786672" evidence="2">
    <location>
        <begin position="20"/>
        <end position="193"/>
    </location>
</feature>
<proteinExistence type="predicted"/>
<gene>
    <name evidence="3" type="ORF">PFISCL1PPCAC_3299</name>
</gene>
<name>A0AAV5UZH4_9BILA</name>
<feature type="signal peptide" evidence="2">
    <location>
        <begin position="1"/>
        <end position="19"/>
    </location>
</feature>
<organism evidence="3 4">
    <name type="scientific">Pristionchus fissidentatus</name>
    <dbReference type="NCBI Taxonomy" id="1538716"/>
    <lineage>
        <taxon>Eukaryota</taxon>
        <taxon>Metazoa</taxon>
        <taxon>Ecdysozoa</taxon>
        <taxon>Nematoda</taxon>
        <taxon>Chromadorea</taxon>
        <taxon>Rhabditida</taxon>
        <taxon>Rhabditina</taxon>
        <taxon>Diplogasteromorpha</taxon>
        <taxon>Diplogasteroidea</taxon>
        <taxon>Neodiplogasteridae</taxon>
        <taxon>Pristionchus</taxon>
    </lineage>
</organism>
<keyword evidence="4" id="KW-1185">Reference proteome</keyword>
<feature type="non-terminal residue" evidence="3">
    <location>
        <position position="193"/>
    </location>
</feature>
<feature type="compositionally biased region" description="Polar residues" evidence="1">
    <location>
        <begin position="172"/>
        <end position="193"/>
    </location>
</feature>
<accession>A0AAV5UZH4</accession>
<comment type="caution">
    <text evidence="3">The sequence shown here is derived from an EMBL/GenBank/DDBJ whole genome shotgun (WGS) entry which is preliminary data.</text>
</comment>